<dbReference type="GO" id="GO:0005581">
    <property type="term" value="C:collagen trimer"/>
    <property type="evidence" value="ECO:0007669"/>
    <property type="project" value="UniProtKB-KW"/>
</dbReference>
<protein>
    <submittedName>
        <fullName evidence="8">Otolin-1</fullName>
    </submittedName>
</protein>
<dbReference type="SUPFAM" id="SSF49842">
    <property type="entry name" value="TNF-like"/>
    <property type="match status" value="1"/>
</dbReference>
<dbReference type="RefSeq" id="XP_018530457.2">
    <property type="nucleotide sequence ID" value="XM_018674941.2"/>
</dbReference>
<dbReference type="Proteomes" id="UP000694890">
    <property type="component" value="Linkage group LG4"/>
</dbReference>
<feature type="compositionally biased region" description="Low complexity" evidence="5">
    <location>
        <begin position="294"/>
        <end position="304"/>
    </location>
</feature>
<feature type="compositionally biased region" description="Acidic residues" evidence="5">
    <location>
        <begin position="129"/>
        <end position="138"/>
    </location>
</feature>
<accession>A0AAJ7PL38</accession>
<sequence>MVKEVTVQGEGPVLLQQDNEDEPPLPPPPPPSPQPLSAAPAGETNPERSFVLGEAYKWIKASSILIFPEILLQMMLRDSDGAMLSRLLGLLVLSSLCSAMLLPNTTRSVSSEEDGSTSDPNTYHWPGSEEGESSDSSEETSRWLGAARTGPLQMPPTGPPWPPRNMTNVSDKLRMTGDTNPLTLPLPDTSICDILLNAPVPPPVDQIPFFCLCSHCKGTEGPKGDRGDRGPPGEPGSPGRRGLMGFKGRGGFTGPQGMKGQKGDMGEKGQTGSVGFTGTKGERGFKGEKGDRGLLGPPGAQGPQGETGTCPASCESAQGPPGLQGPPGPAGGRGLPGVMGAVGPKGIKGDKGDLGMPGDPGLNGQKGDQGEQGVCECTDGADGADGRPGEKGMKGEKGDTGPQGVQGLMGPKGNEGMIGLSGPPGPCTPAIQSAFSACINESFPRQDWPIAFPHVLTNLQGHFNPLTGIYRAPVNGTYVFSYHLAVAFRTLKVGLFLNRYPVIRTTEATSQATASQTIILHLKAFDQVWLQVKDPVTNGIFTDNESSSTFSGYLLYPDSCDIPMGRHHQWQEPPVFTARDFSWDGPQDTTTPQP</sequence>
<dbReference type="SMART" id="SM00110">
    <property type="entry name" value="C1Q"/>
    <property type="match status" value="1"/>
</dbReference>
<comment type="subcellular location">
    <subcellularLocation>
        <location evidence="1">Secreted</location>
        <location evidence="1">Extracellular space</location>
        <location evidence="1">Extracellular matrix</location>
    </subcellularLocation>
</comment>
<organism evidence="7 8">
    <name type="scientific">Lates calcarifer</name>
    <name type="common">Barramundi</name>
    <name type="synonym">Holocentrus calcarifer</name>
    <dbReference type="NCBI Taxonomy" id="8187"/>
    <lineage>
        <taxon>Eukaryota</taxon>
        <taxon>Metazoa</taxon>
        <taxon>Chordata</taxon>
        <taxon>Craniata</taxon>
        <taxon>Vertebrata</taxon>
        <taxon>Euteleostomi</taxon>
        <taxon>Actinopterygii</taxon>
        <taxon>Neopterygii</taxon>
        <taxon>Teleostei</taxon>
        <taxon>Neoteleostei</taxon>
        <taxon>Acanthomorphata</taxon>
        <taxon>Carangaria</taxon>
        <taxon>Carangaria incertae sedis</taxon>
        <taxon>Centropomidae</taxon>
        <taxon>Lates</taxon>
    </lineage>
</organism>
<feature type="compositionally biased region" description="Basic and acidic residues" evidence="5">
    <location>
        <begin position="220"/>
        <end position="231"/>
    </location>
</feature>
<feature type="domain" description="C1q" evidence="6">
    <location>
        <begin position="428"/>
        <end position="561"/>
    </location>
</feature>
<evidence type="ECO:0000313" key="7">
    <source>
        <dbReference type="Proteomes" id="UP000694890"/>
    </source>
</evidence>
<dbReference type="PANTHER" id="PTHR15427">
    <property type="entry name" value="EMILIN ELASTIN MICROFIBRIL INTERFACE-LOCATED PROTEIN ELASTIN MICROFIBRIL INTERFACER"/>
    <property type="match status" value="1"/>
</dbReference>
<dbReference type="GeneID" id="108882447"/>
<evidence type="ECO:0000256" key="2">
    <source>
        <dbReference type="ARBA" id="ARBA00022525"/>
    </source>
</evidence>
<reference evidence="8" key="1">
    <citation type="submission" date="2025-08" db="UniProtKB">
        <authorList>
            <consortium name="RefSeq"/>
        </authorList>
    </citation>
    <scope>IDENTIFICATION</scope>
    <source>
        <tissue evidence="8">Brain</tissue>
    </source>
</reference>
<name>A0AAJ7PL38_LATCA</name>
<dbReference type="Pfam" id="PF01391">
    <property type="entry name" value="Collagen"/>
    <property type="match status" value="3"/>
</dbReference>
<feature type="region of interest" description="Disordered" evidence="5">
    <location>
        <begin position="106"/>
        <end position="181"/>
    </location>
</feature>
<dbReference type="InterPro" id="IPR001073">
    <property type="entry name" value="C1q_dom"/>
</dbReference>
<dbReference type="Pfam" id="PF00386">
    <property type="entry name" value="C1q"/>
    <property type="match status" value="1"/>
</dbReference>
<feature type="compositionally biased region" description="Gly residues" evidence="5">
    <location>
        <begin position="245"/>
        <end position="254"/>
    </location>
</feature>
<dbReference type="InterPro" id="IPR050392">
    <property type="entry name" value="Collagen/C1q_domain"/>
</dbReference>
<proteinExistence type="predicted"/>
<keyword evidence="2" id="KW-0964">Secreted</keyword>
<evidence type="ECO:0000259" key="6">
    <source>
        <dbReference type="PROSITE" id="PS50871"/>
    </source>
</evidence>
<dbReference type="InterPro" id="IPR008160">
    <property type="entry name" value="Collagen"/>
</dbReference>
<keyword evidence="3" id="KW-0272">Extracellular matrix</keyword>
<evidence type="ECO:0000313" key="8">
    <source>
        <dbReference type="RefSeq" id="XP_018530457.2"/>
    </source>
</evidence>
<dbReference type="PROSITE" id="PS50871">
    <property type="entry name" value="C1Q"/>
    <property type="match status" value="1"/>
</dbReference>
<feature type="region of interest" description="Disordered" evidence="5">
    <location>
        <begin position="379"/>
        <end position="404"/>
    </location>
</feature>
<feature type="region of interest" description="Disordered" evidence="5">
    <location>
        <begin position="1"/>
        <end position="45"/>
    </location>
</feature>
<dbReference type="Gene3D" id="2.60.120.40">
    <property type="match status" value="1"/>
</dbReference>
<dbReference type="AlphaFoldDB" id="A0AAJ7PL38"/>
<feature type="region of interest" description="Disordered" evidence="5">
    <location>
        <begin position="220"/>
        <end position="334"/>
    </location>
</feature>
<dbReference type="PRINTS" id="PR00007">
    <property type="entry name" value="COMPLEMNTC1Q"/>
</dbReference>
<feature type="compositionally biased region" description="Basic and acidic residues" evidence="5">
    <location>
        <begin position="384"/>
        <end position="399"/>
    </location>
</feature>
<feature type="compositionally biased region" description="Basic and acidic residues" evidence="5">
    <location>
        <begin position="280"/>
        <end position="292"/>
    </location>
</feature>
<dbReference type="PANTHER" id="PTHR15427:SF54">
    <property type="entry name" value="C1Q DOMAIN-CONTAINING PROTEIN"/>
    <property type="match status" value="1"/>
</dbReference>
<gene>
    <name evidence="8" type="primary">LOC108882447</name>
</gene>
<evidence type="ECO:0000256" key="1">
    <source>
        <dbReference type="ARBA" id="ARBA00004498"/>
    </source>
</evidence>
<evidence type="ECO:0000256" key="4">
    <source>
        <dbReference type="ARBA" id="ARBA00022729"/>
    </source>
</evidence>
<keyword evidence="4" id="KW-0732">Signal</keyword>
<dbReference type="InterPro" id="IPR008983">
    <property type="entry name" value="Tumour_necrosis_fac-like_dom"/>
</dbReference>
<feature type="compositionally biased region" description="Pro residues" evidence="5">
    <location>
        <begin position="153"/>
        <end position="163"/>
    </location>
</feature>
<feature type="compositionally biased region" description="Pro residues" evidence="5">
    <location>
        <begin position="24"/>
        <end position="34"/>
    </location>
</feature>
<evidence type="ECO:0000256" key="3">
    <source>
        <dbReference type="ARBA" id="ARBA00022530"/>
    </source>
</evidence>
<evidence type="ECO:0000256" key="5">
    <source>
        <dbReference type="SAM" id="MobiDB-lite"/>
    </source>
</evidence>
<dbReference type="KEGG" id="lcf:108882447"/>